<feature type="region of interest" description="Disordered" evidence="7">
    <location>
        <begin position="64"/>
        <end position="102"/>
    </location>
</feature>
<reference evidence="9 10" key="1">
    <citation type="journal article" date="2017" name="Mol. Plant">
        <title>The Genome of Medicinal Plant Macleaya cordata Provides New Insights into Benzylisoquinoline Alkaloids Metabolism.</title>
        <authorList>
            <person name="Liu X."/>
            <person name="Liu Y."/>
            <person name="Huang P."/>
            <person name="Ma Y."/>
            <person name="Qing Z."/>
            <person name="Tang Q."/>
            <person name="Cao H."/>
            <person name="Cheng P."/>
            <person name="Zheng Y."/>
            <person name="Yuan Z."/>
            <person name="Zhou Y."/>
            <person name="Liu J."/>
            <person name="Tang Z."/>
            <person name="Zhuo Y."/>
            <person name="Zhang Y."/>
            <person name="Yu L."/>
            <person name="Huang J."/>
            <person name="Yang P."/>
            <person name="Peng Q."/>
            <person name="Zhang J."/>
            <person name="Jiang W."/>
            <person name="Zhang Z."/>
            <person name="Lin K."/>
            <person name="Ro D.K."/>
            <person name="Chen X."/>
            <person name="Xiong X."/>
            <person name="Shang Y."/>
            <person name="Huang S."/>
            <person name="Zeng J."/>
        </authorList>
    </citation>
    <scope>NUCLEOTIDE SEQUENCE [LARGE SCALE GENOMIC DNA]</scope>
    <source>
        <strain evidence="10">cv. BLH2017</strain>
        <tissue evidence="9">Root</tissue>
    </source>
</reference>
<evidence type="ECO:0000259" key="8">
    <source>
        <dbReference type="PROSITE" id="PS51998"/>
    </source>
</evidence>
<evidence type="ECO:0000256" key="7">
    <source>
        <dbReference type="SAM" id="MobiDB-lite"/>
    </source>
</evidence>
<comment type="caution">
    <text evidence="9">The sequence shown here is derived from an EMBL/GenBank/DDBJ whole genome shotgun (WGS) entry which is preliminary data.</text>
</comment>
<gene>
    <name evidence="9" type="ORF">BVC80_1101g10</name>
</gene>
<evidence type="ECO:0000256" key="2">
    <source>
        <dbReference type="ARBA" id="ARBA00009001"/>
    </source>
</evidence>
<evidence type="ECO:0000256" key="4">
    <source>
        <dbReference type="ARBA" id="ARBA00023125"/>
    </source>
</evidence>
<dbReference type="InterPro" id="IPR009044">
    <property type="entry name" value="ssDNA-bd_transcriptional_reg"/>
</dbReference>
<accession>A0A200QCR5</accession>
<sequence length="293" mass="33351">MEAKTKSQIEETVMEILKKAEMEDMSEFKIQSLASEKLGLDLSGTECQQIVRRVIESFFLSMEEEPVAAPPQKLRTEENKTKEISSEEEEEAEEEGNERKPSIAAKNYDESCNLIVCKLSNKRKVTVQDYRGKTLVSARKYYLKDAAEQFPSPKEMGPEIKSEIEETVMEILNKADVDDVSEFNVRRLASEKLGMDLSGPECQQFINRVIESFLLSMEEEPIAEPAATEEEKTEESTEEEGEDEYGNAIIYKPSSKRGKKVQDFKGETLVPIKEYWQKDGKQFPSSRGCNIVV</sequence>
<dbReference type="EMBL" id="MVGT01002338">
    <property type="protein sequence ID" value="OVA08212.1"/>
    <property type="molecule type" value="Genomic_DNA"/>
</dbReference>
<keyword evidence="3" id="KW-0805">Transcription regulation</keyword>
<dbReference type="InterPro" id="IPR045125">
    <property type="entry name" value="Sub1/Tcp4-like"/>
</dbReference>
<dbReference type="Proteomes" id="UP000195402">
    <property type="component" value="Unassembled WGS sequence"/>
</dbReference>
<dbReference type="GO" id="GO:0060261">
    <property type="term" value="P:positive regulation of transcription initiation by RNA polymerase II"/>
    <property type="evidence" value="ECO:0007669"/>
    <property type="project" value="InterPro"/>
</dbReference>
<organism evidence="9 10">
    <name type="scientific">Macleaya cordata</name>
    <name type="common">Five-seeded plume-poppy</name>
    <name type="synonym">Bocconia cordata</name>
    <dbReference type="NCBI Taxonomy" id="56857"/>
    <lineage>
        <taxon>Eukaryota</taxon>
        <taxon>Viridiplantae</taxon>
        <taxon>Streptophyta</taxon>
        <taxon>Embryophyta</taxon>
        <taxon>Tracheophyta</taxon>
        <taxon>Spermatophyta</taxon>
        <taxon>Magnoliopsida</taxon>
        <taxon>Ranunculales</taxon>
        <taxon>Papaveraceae</taxon>
        <taxon>Papaveroideae</taxon>
        <taxon>Macleaya</taxon>
    </lineage>
</organism>
<proteinExistence type="inferred from homology"/>
<dbReference type="Gene3D" id="2.30.31.10">
    <property type="entry name" value="Transcriptional Coactivator Pc4, Chain A"/>
    <property type="match status" value="2"/>
</dbReference>
<feature type="compositionally biased region" description="Acidic residues" evidence="7">
    <location>
        <begin position="86"/>
        <end position="96"/>
    </location>
</feature>
<dbReference type="InterPro" id="IPR014876">
    <property type="entry name" value="DEK_C"/>
</dbReference>
<dbReference type="AlphaFoldDB" id="A0A200QCR5"/>
<evidence type="ECO:0000256" key="3">
    <source>
        <dbReference type="ARBA" id="ARBA00023015"/>
    </source>
</evidence>
<evidence type="ECO:0000313" key="9">
    <source>
        <dbReference type="EMBL" id="OVA08212.1"/>
    </source>
</evidence>
<evidence type="ECO:0000256" key="5">
    <source>
        <dbReference type="ARBA" id="ARBA00023163"/>
    </source>
</evidence>
<dbReference type="GO" id="GO:0003677">
    <property type="term" value="F:DNA binding"/>
    <property type="evidence" value="ECO:0007669"/>
    <property type="project" value="UniProtKB-KW"/>
</dbReference>
<comment type="similarity">
    <text evidence="2">Belongs to the transcriptional coactivator PC4 family.</text>
</comment>
<dbReference type="OrthoDB" id="2505440at2759"/>
<dbReference type="STRING" id="56857.A0A200QCR5"/>
<dbReference type="PANTHER" id="PTHR13215">
    <property type="entry name" value="RNA POLYMERASE II TRANSCRIPTIONAL COACTIVATOR"/>
    <property type="match status" value="1"/>
</dbReference>
<keyword evidence="5" id="KW-0804">Transcription</keyword>
<evidence type="ECO:0000256" key="6">
    <source>
        <dbReference type="ARBA" id="ARBA00023242"/>
    </source>
</evidence>
<evidence type="ECO:0000313" key="10">
    <source>
        <dbReference type="Proteomes" id="UP000195402"/>
    </source>
</evidence>
<name>A0A200QCR5_MACCD</name>
<keyword evidence="6" id="KW-0539">Nucleus</keyword>
<dbReference type="Pfam" id="PF02229">
    <property type="entry name" value="PC4"/>
    <property type="match status" value="2"/>
</dbReference>
<dbReference type="GO" id="GO:0005634">
    <property type="term" value="C:nucleus"/>
    <property type="evidence" value="ECO:0007669"/>
    <property type="project" value="UniProtKB-SubCell"/>
</dbReference>
<keyword evidence="4" id="KW-0238">DNA-binding</keyword>
<dbReference type="PROSITE" id="PS51998">
    <property type="entry name" value="DEK_C"/>
    <property type="match status" value="1"/>
</dbReference>
<comment type="subcellular location">
    <subcellularLocation>
        <location evidence="1">Nucleus</location>
    </subcellularLocation>
</comment>
<feature type="region of interest" description="Disordered" evidence="7">
    <location>
        <begin position="221"/>
        <end position="249"/>
    </location>
</feature>
<dbReference type="SUPFAM" id="SSF54447">
    <property type="entry name" value="ssDNA-binding transcriptional regulator domain"/>
    <property type="match status" value="2"/>
</dbReference>
<dbReference type="InParanoid" id="A0A200QCR5"/>
<dbReference type="Pfam" id="PF08766">
    <property type="entry name" value="DEK_C"/>
    <property type="match status" value="2"/>
</dbReference>
<dbReference type="InterPro" id="IPR003173">
    <property type="entry name" value="PC4_C"/>
</dbReference>
<keyword evidence="10" id="KW-1185">Reference proteome</keyword>
<feature type="compositionally biased region" description="Basic and acidic residues" evidence="7">
    <location>
        <begin position="74"/>
        <end position="85"/>
    </location>
</feature>
<feature type="compositionally biased region" description="Acidic residues" evidence="7">
    <location>
        <begin position="221"/>
        <end position="245"/>
    </location>
</feature>
<protein>
    <submittedName>
        <fullName evidence="9">Transcriptional coactivator p15 (PC4)</fullName>
    </submittedName>
</protein>
<feature type="domain" description="DEK-C" evidence="8">
    <location>
        <begin position="158"/>
        <end position="215"/>
    </location>
</feature>
<evidence type="ECO:0000256" key="1">
    <source>
        <dbReference type="ARBA" id="ARBA00004123"/>
    </source>
</evidence>
<dbReference type="GO" id="GO:0003713">
    <property type="term" value="F:transcription coactivator activity"/>
    <property type="evidence" value="ECO:0007669"/>
    <property type="project" value="InterPro"/>
</dbReference>